<gene>
    <name evidence="1" type="ORF">V8G54_015825</name>
</gene>
<keyword evidence="2" id="KW-1185">Reference proteome</keyword>
<dbReference type="AntiFam" id="ANF00149">
    <property type="entry name" value="Shadow ORF (opposite cshA)"/>
</dbReference>
<accession>A0AAQ3NJ64</accession>
<sequence>MRKNSVISSRWSVRNRSWLEFRSFVPCQFRWNRTVTLNEHLLEVIKDITVLKSQECCSHTRLSCTTSTPNTVSVRFNIPRHIIVDNMSDIRYVNPTSGNVSGNKNIISLGPKPLKTNLSLLLRLPSMQSGHAIPFLIQILGNHIRILFGVDKHDRSLVVKLVKQSLKLVKFLRLLHHDHMLADQISCLSSSTDGDHNRVPQILPSKPLHSRGHGGAEHISGPVNLLLVKLLIFILRFEIARRHGIKDTHHLGLKPHVNHTISLVKNNIIALV</sequence>
<evidence type="ECO:0000313" key="1">
    <source>
        <dbReference type="EMBL" id="WVZ11295.1"/>
    </source>
</evidence>
<dbReference type="AlphaFoldDB" id="A0AAQ3NJ64"/>
<organism evidence="1 2">
    <name type="scientific">Vigna mungo</name>
    <name type="common">Black gram</name>
    <name type="synonym">Phaseolus mungo</name>
    <dbReference type="NCBI Taxonomy" id="3915"/>
    <lineage>
        <taxon>Eukaryota</taxon>
        <taxon>Viridiplantae</taxon>
        <taxon>Streptophyta</taxon>
        <taxon>Embryophyta</taxon>
        <taxon>Tracheophyta</taxon>
        <taxon>Spermatophyta</taxon>
        <taxon>Magnoliopsida</taxon>
        <taxon>eudicotyledons</taxon>
        <taxon>Gunneridae</taxon>
        <taxon>Pentapetalae</taxon>
        <taxon>rosids</taxon>
        <taxon>fabids</taxon>
        <taxon>Fabales</taxon>
        <taxon>Fabaceae</taxon>
        <taxon>Papilionoideae</taxon>
        <taxon>50 kb inversion clade</taxon>
        <taxon>NPAAA clade</taxon>
        <taxon>indigoferoid/millettioid clade</taxon>
        <taxon>Phaseoleae</taxon>
        <taxon>Vigna</taxon>
    </lineage>
</organism>
<dbReference type="EMBL" id="CP144696">
    <property type="protein sequence ID" value="WVZ11295.1"/>
    <property type="molecule type" value="Genomic_DNA"/>
</dbReference>
<protein>
    <submittedName>
        <fullName evidence="1">Uncharacterized protein</fullName>
    </submittedName>
</protein>
<proteinExistence type="predicted"/>
<dbReference type="Proteomes" id="UP001374535">
    <property type="component" value="Chromosome 5"/>
</dbReference>
<name>A0AAQ3NJ64_VIGMU</name>
<reference evidence="1 2" key="1">
    <citation type="journal article" date="2023" name="Life. Sci Alliance">
        <title>Evolutionary insights into 3D genome organization and epigenetic landscape of Vigna mungo.</title>
        <authorList>
            <person name="Junaid A."/>
            <person name="Singh B."/>
            <person name="Bhatia S."/>
        </authorList>
    </citation>
    <scope>NUCLEOTIDE SEQUENCE [LARGE SCALE GENOMIC DNA]</scope>
    <source>
        <strain evidence="1">Urdbean</strain>
    </source>
</reference>
<evidence type="ECO:0000313" key="2">
    <source>
        <dbReference type="Proteomes" id="UP001374535"/>
    </source>
</evidence>